<sequence>PVRVWKLTAMRTGVSCWSWLLSERPDMETRVMHAMYGAWVWSIEQGIGLFSPEHGTEQGAEAVYKPDAKPAPSLSRAPNVWIAFLEERFRIVRKRSMSQSQLIGNMVLVALRAARSMNRHFTAVAVKFNLFNLALTLLHGLGDMASGLRVILRQQLFYALLCYMAHAPRIPCKPDLTDELESLGRFYVSLQKDRQLCKQLELTLRTHRQSKLAHLLLSHEVPLTIVASFLCFFAIQGHLRFVRACDLMLVLTRHEADRLVAWHDAAATGRDTTVAYLSEMKAFSKPSQRPSDRTWKEYFDVALATLPESIVFLARRFNNVEHLQRLVSQEVLRRPVIYAGIPEALKYLLNNYSQDAAATARAILSWTPVAPVTALSLLRLYPEADHIVLYALRVLNSFKPDVILFYIPQIVQALRCDRKGYIRDYMLRAAHHSNLLAHQMIWNMKTNVYKDDEAEHRDEIIGDMLEEMIKAIQAQMSDAGQQFYEREFDFFDQVTDVSGRIRDKPLGPKRKAACLEELAKVHLQDGCYLPAIPEGVVVGIDYNSGHPMQSAAKAPYLATFDVIDCTLSEMEDYEASREQLEKRKSHRLSCIFKVGDDVRQDMLALQIMRLFKQVFAEIQLDVALFPYRVVATAPGCGVIECVPNAKSRDQLGRATNANLHQYFLQHYGNEDTVAFQSARRNFIRSMAAYSIIGFLLQIKDRHNGNIMVDDAGHLIHIDFGFMFESSPGGNIGFEPDLKLTREMADIMGGDRAAEPFKWFLELCVRCYLAVRPMTEQIISLVELMLDTGLPCFRTNKILQHLRARFQPQMSDAEAAIFIRDRIYHSYLNTRTYLYDVLQAKQNSIAY</sequence>
<dbReference type="GO" id="GO:0005886">
    <property type="term" value="C:plasma membrane"/>
    <property type="evidence" value="ECO:0000318"/>
    <property type="project" value="GO_Central"/>
</dbReference>
<feature type="non-terminal residue" evidence="7">
    <location>
        <position position="1"/>
    </location>
</feature>
<dbReference type="SUPFAM" id="SSF48371">
    <property type="entry name" value="ARM repeat"/>
    <property type="match status" value="1"/>
</dbReference>
<dbReference type="SMART" id="SM00145">
    <property type="entry name" value="PI3Ka"/>
    <property type="match status" value="1"/>
</dbReference>
<dbReference type="Proteomes" id="UP000001357">
    <property type="component" value="Unassembled WGS sequence"/>
</dbReference>
<dbReference type="InterPro" id="IPR001263">
    <property type="entry name" value="PI3K_accessory_dom"/>
</dbReference>
<dbReference type="SMART" id="SM00146">
    <property type="entry name" value="PI3Kc"/>
    <property type="match status" value="1"/>
</dbReference>
<dbReference type="Gene3D" id="3.30.1010.10">
    <property type="entry name" value="Phosphatidylinositol 3-kinase Catalytic Subunit, Chain A, domain 4"/>
    <property type="match status" value="1"/>
</dbReference>
<evidence type="ECO:0000256" key="4">
    <source>
        <dbReference type="ARBA" id="ARBA00022777"/>
    </source>
</evidence>
<protein>
    <recommendedName>
        <fullName evidence="2">1-phosphatidylinositol 4-kinase</fullName>
        <ecNumber evidence="2">2.7.1.67</ecNumber>
    </recommendedName>
</protein>
<dbReference type="KEGG" id="mbr:MONBRDRAFT_169"/>
<dbReference type="GeneID" id="5887695"/>
<evidence type="ECO:0000256" key="1">
    <source>
        <dbReference type="ARBA" id="ARBA00006209"/>
    </source>
</evidence>
<keyword evidence="8" id="KW-1185">Reference proteome</keyword>
<dbReference type="InterPro" id="IPR011009">
    <property type="entry name" value="Kinase-like_dom_sf"/>
</dbReference>
<comment type="similarity">
    <text evidence="1">Belongs to the PI3/PI4-kinase family. Type III PI4K subfamily.</text>
</comment>
<keyword evidence="3" id="KW-0808">Transferase</keyword>
<dbReference type="SUPFAM" id="SSF56112">
    <property type="entry name" value="Protein kinase-like (PK-like)"/>
    <property type="match status" value="1"/>
</dbReference>
<dbReference type="InterPro" id="IPR016024">
    <property type="entry name" value="ARM-type_fold"/>
</dbReference>
<dbReference type="Pfam" id="PF19274">
    <property type="entry name" value="PI4K_N"/>
    <property type="match status" value="1"/>
</dbReference>
<dbReference type="CDD" id="cd05167">
    <property type="entry name" value="PI4Kc_III_alpha"/>
    <property type="match status" value="1"/>
</dbReference>
<dbReference type="OMA" id="FVTCKAV"/>
<evidence type="ECO:0000256" key="3">
    <source>
        <dbReference type="ARBA" id="ARBA00022679"/>
    </source>
</evidence>
<accession>A9UNX9</accession>
<organism evidence="7 8">
    <name type="scientific">Monosiga brevicollis</name>
    <name type="common">Choanoflagellate</name>
    <dbReference type="NCBI Taxonomy" id="81824"/>
    <lineage>
        <taxon>Eukaryota</taxon>
        <taxon>Choanoflagellata</taxon>
        <taxon>Craspedida</taxon>
        <taxon>Salpingoecidae</taxon>
        <taxon>Monosiga</taxon>
    </lineage>
</organism>
<dbReference type="InterPro" id="IPR015433">
    <property type="entry name" value="PI3/4_kinase"/>
</dbReference>
<dbReference type="EMBL" id="CH991543">
    <property type="protein sequence ID" value="EDQ92777.1"/>
    <property type="molecule type" value="Genomic_DNA"/>
</dbReference>
<dbReference type="Gene3D" id="1.10.1070.11">
    <property type="entry name" value="Phosphatidylinositol 3-/4-kinase, catalytic domain"/>
    <property type="match status" value="1"/>
</dbReference>
<evidence type="ECO:0000259" key="5">
    <source>
        <dbReference type="PROSITE" id="PS50290"/>
    </source>
</evidence>
<dbReference type="FunFam" id="3.30.1010.10:FF:000009">
    <property type="entry name" value="Phosphatidylinositol 4-kinase, catalytic, alpha"/>
    <property type="match status" value="1"/>
</dbReference>
<dbReference type="STRING" id="81824.A9UNX9"/>
<reference evidence="7 8" key="1">
    <citation type="journal article" date="2008" name="Nature">
        <title>The genome of the choanoflagellate Monosiga brevicollis and the origin of metazoans.</title>
        <authorList>
            <consortium name="JGI Sequencing"/>
            <person name="King N."/>
            <person name="Westbrook M.J."/>
            <person name="Young S.L."/>
            <person name="Kuo A."/>
            <person name="Abedin M."/>
            <person name="Chapman J."/>
            <person name="Fairclough S."/>
            <person name="Hellsten U."/>
            <person name="Isogai Y."/>
            <person name="Letunic I."/>
            <person name="Marr M."/>
            <person name="Pincus D."/>
            <person name="Putnam N."/>
            <person name="Rokas A."/>
            <person name="Wright K.J."/>
            <person name="Zuzow R."/>
            <person name="Dirks W."/>
            <person name="Good M."/>
            <person name="Goodstein D."/>
            <person name="Lemons D."/>
            <person name="Li W."/>
            <person name="Lyons J.B."/>
            <person name="Morris A."/>
            <person name="Nichols S."/>
            <person name="Richter D.J."/>
            <person name="Salamov A."/>
            <person name="Bork P."/>
            <person name="Lim W.A."/>
            <person name="Manning G."/>
            <person name="Miller W.T."/>
            <person name="McGinnis W."/>
            <person name="Shapiro H."/>
            <person name="Tjian R."/>
            <person name="Grigoriev I.V."/>
            <person name="Rokhsar D."/>
        </authorList>
    </citation>
    <scope>NUCLEOTIDE SEQUENCE [LARGE SCALE GENOMIC DNA]</scope>
    <source>
        <strain evidence="8">MX1 / ATCC 50154</strain>
    </source>
</reference>
<dbReference type="PROSITE" id="PS50290">
    <property type="entry name" value="PI3_4_KINASE_3"/>
    <property type="match status" value="1"/>
</dbReference>
<dbReference type="InterPro" id="IPR018936">
    <property type="entry name" value="PI3/4_kinase_CS"/>
</dbReference>
<dbReference type="InterPro" id="IPR036940">
    <property type="entry name" value="PI3/4_kinase_cat_sf"/>
</dbReference>
<gene>
    <name evidence="7" type="ORF">MONBRDRAFT_169</name>
</gene>
<dbReference type="GO" id="GO:0004430">
    <property type="term" value="F:1-phosphatidylinositol 4-kinase activity"/>
    <property type="evidence" value="ECO:0000318"/>
    <property type="project" value="GO_Central"/>
</dbReference>
<dbReference type="eggNOG" id="KOG0902">
    <property type="taxonomic scope" value="Eukaryota"/>
</dbReference>
<proteinExistence type="inferred from homology"/>
<dbReference type="PROSITE" id="PS00915">
    <property type="entry name" value="PI3_4_KINASE_1"/>
    <property type="match status" value="1"/>
</dbReference>
<dbReference type="PANTHER" id="PTHR10048">
    <property type="entry name" value="PHOSPHATIDYLINOSITOL KINASE"/>
    <property type="match status" value="1"/>
</dbReference>
<dbReference type="GO" id="GO:0048015">
    <property type="term" value="P:phosphatidylinositol-mediated signaling"/>
    <property type="evidence" value="ECO:0000318"/>
    <property type="project" value="GO_Central"/>
</dbReference>
<dbReference type="EC" id="2.7.1.67" evidence="2"/>
<dbReference type="FunFam" id="1.10.1070.11:FF:000005">
    <property type="entry name" value="Phosphatidylinositol 4-kinase, catalytic, alpha"/>
    <property type="match status" value="1"/>
</dbReference>
<evidence type="ECO:0000313" key="7">
    <source>
        <dbReference type="EMBL" id="EDQ92777.1"/>
    </source>
</evidence>
<dbReference type="Pfam" id="PF00613">
    <property type="entry name" value="PI3Ka"/>
    <property type="match status" value="1"/>
</dbReference>
<dbReference type="GO" id="GO:0005737">
    <property type="term" value="C:cytoplasm"/>
    <property type="evidence" value="ECO:0000318"/>
    <property type="project" value="GO_Central"/>
</dbReference>
<dbReference type="PROSITE" id="PS51545">
    <property type="entry name" value="PIK_HELICAL"/>
    <property type="match status" value="1"/>
</dbReference>
<dbReference type="PROSITE" id="PS00916">
    <property type="entry name" value="PI3_4_KINASE_2"/>
    <property type="match status" value="1"/>
</dbReference>
<dbReference type="Gene3D" id="1.25.40.70">
    <property type="entry name" value="Phosphatidylinositol 3-kinase, accessory domain (PIK)"/>
    <property type="match status" value="1"/>
</dbReference>
<dbReference type="GO" id="GO:0046854">
    <property type="term" value="P:phosphatidylinositol phosphate biosynthetic process"/>
    <property type="evidence" value="ECO:0000318"/>
    <property type="project" value="GO_Central"/>
</dbReference>
<dbReference type="InterPro" id="IPR045495">
    <property type="entry name" value="PI4K_N"/>
</dbReference>
<feature type="domain" description="PI3K/PI4K catalytic" evidence="5">
    <location>
        <begin position="542"/>
        <end position="830"/>
    </location>
</feature>
<feature type="non-terminal residue" evidence="7">
    <location>
        <position position="846"/>
    </location>
</feature>
<dbReference type="AlphaFoldDB" id="A9UNX9"/>
<keyword evidence="4" id="KW-0418">Kinase</keyword>
<evidence type="ECO:0000259" key="6">
    <source>
        <dbReference type="PROSITE" id="PS51545"/>
    </source>
</evidence>
<name>A9UNX9_MONBE</name>
<evidence type="ECO:0000256" key="2">
    <source>
        <dbReference type="ARBA" id="ARBA00012169"/>
    </source>
</evidence>
<dbReference type="Pfam" id="PF00454">
    <property type="entry name" value="PI3_PI4_kinase"/>
    <property type="match status" value="1"/>
</dbReference>
<dbReference type="PANTHER" id="PTHR10048:SF15">
    <property type="entry name" value="PHOSPHATIDYLINOSITOL 4-KINASE ALPHA"/>
    <property type="match status" value="1"/>
</dbReference>
<dbReference type="InterPro" id="IPR000403">
    <property type="entry name" value="PI3/4_kinase_cat_dom"/>
</dbReference>
<evidence type="ECO:0000313" key="8">
    <source>
        <dbReference type="Proteomes" id="UP000001357"/>
    </source>
</evidence>
<dbReference type="InParanoid" id="A9UNX9"/>
<dbReference type="InterPro" id="IPR042236">
    <property type="entry name" value="PI3K_accessory_sf"/>
</dbReference>
<dbReference type="RefSeq" id="XP_001742539.1">
    <property type="nucleotide sequence ID" value="XM_001742487.1"/>
</dbReference>
<feature type="domain" description="PIK helical" evidence="6">
    <location>
        <begin position="285"/>
        <end position="471"/>
    </location>
</feature>